<dbReference type="Gramene" id="TraesJAG3D03G01840340.1">
    <property type="protein sequence ID" value="TraesJAG3D03G01840340.1.CDS1"/>
    <property type="gene ID" value="TraesJAG3D03G01840340"/>
</dbReference>
<organism evidence="3">
    <name type="scientific">Triticum aestivum</name>
    <name type="common">Wheat</name>
    <dbReference type="NCBI Taxonomy" id="4565"/>
    <lineage>
        <taxon>Eukaryota</taxon>
        <taxon>Viridiplantae</taxon>
        <taxon>Streptophyta</taxon>
        <taxon>Embryophyta</taxon>
        <taxon>Tracheophyta</taxon>
        <taxon>Spermatophyta</taxon>
        <taxon>Magnoliopsida</taxon>
        <taxon>Liliopsida</taxon>
        <taxon>Poales</taxon>
        <taxon>Poaceae</taxon>
        <taxon>BOP clade</taxon>
        <taxon>Pooideae</taxon>
        <taxon>Triticodae</taxon>
        <taxon>Triticeae</taxon>
        <taxon>Triticinae</taxon>
        <taxon>Triticum</taxon>
    </lineage>
</organism>
<dbReference type="Gramene" id="TraesSYM3D03G01854180.1">
    <property type="protein sequence ID" value="TraesSYM3D03G01854180.1.CDS1"/>
    <property type="gene ID" value="TraesSYM3D03G01854180"/>
</dbReference>
<evidence type="ECO:0000256" key="2">
    <source>
        <dbReference type="SAM" id="Phobius"/>
    </source>
</evidence>
<dbReference type="Gramene" id="TraesARI3D03G01864030.1">
    <property type="protein sequence ID" value="TraesARI3D03G01864030.1.CDS1"/>
    <property type="gene ID" value="TraesARI3D03G01864030"/>
</dbReference>
<feature type="transmembrane region" description="Helical" evidence="2">
    <location>
        <begin position="40"/>
        <end position="61"/>
    </location>
</feature>
<feature type="region of interest" description="Disordered" evidence="1">
    <location>
        <begin position="308"/>
        <end position="328"/>
    </location>
</feature>
<feature type="transmembrane region" description="Helical" evidence="2">
    <location>
        <begin position="144"/>
        <end position="163"/>
    </location>
</feature>
<proteinExistence type="predicted"/>
<feature type="transmembrane region" description="Helical" evidence="2">
    <location>
        <begin position="275"/>
        <end position="296"/>
    </location>
</feature>
<feature type="transmembrane region" description="Helical" evidence="2">
    <location>
        <begin position="114"/>
        <end position="132"/>
    </location>
</feature>
<dbReference type="PANTHER" id="PTHR46610:SF18">
    <property type="entry name" value="OS01G0183850 PROTEIN"/>
    <property type="match status" value="1"/>
</dbReference>
<dbReference type="OrthoDB" id="683097at2759"/>
<keyword evidence="2" id="KW-1133">Transmembrane helix</keyword>
<feature type="transmembrane region" description="Helical" evidence="2">
    <location>
        <begin position="183"/>
        <end position="202"/>
    </location>
</feature>
<dbReference type="Proteomes" id="UP000019116">
    <property type="component" value="Chromosome 3D"/>
</dbReference>
<dbReference type="Gramene" id="TraesCS3D03G0239800.1">
    <property type="protein sequence ID" value="TraesCS3D03G0239800.1.CDS1"/>
    <property type="gene ID" value="TraesCS3D03G0239800"/>
</dbReference>
<dbReference type="EnsemblPlants" id="TraesCS3D02G115600.1">
    <property type="protein sequence ID" value="TraesCS3D02G115600.1.cds1"/>
    <property type="gene ID" value="TraesCS3D02G115600"/>
</dbReference>
<feature type="compositionally biased region" description="Basic and acidic residues" evidence="1">
    <location>
        <begin position="314"/>
        <end position="328"/>
    </location>
</feature>
<gene>
    <name evidence="3" type="primary">LOC123077484</name>
</gene>
<reference evidence="3" key="2">
    <citation type="submission" date="2018-10" db="UniProtKB">
        <authorList>
            <consortium name="EnsemblPlants"/>
        </authorList>
    </citation>
    <scope>IDENTIFICATION</scope>
</reference>
<evidence type="ECO:0000313" key="4">
    <source>
        <dbReference type="Proteomes" id="UP000019116"/>
    </source>
</evidence>
<accession>A0A3B6GPK9</accession>
<evidence type="ECO:0000313" key="3">
    <source>
        <dbReference type="EnsemblPlants" id="TraesCS3D02G115600.1.cds1"/>
    </source>
</evidence>
<dbReference type="Gramene" id="TraesSTA3D03G01826480.1">
    <property type="protein sequence ID" value="TraesSTA3D03G01826480.1.CDS1"/>
    <property type="gene ID" value="TraesSTA3D03G01826480"/>
</dbReference>
<keyword evidence="2" id="KW-0472">Membrane</keyword>
<name>A0A3B6GPK9_WHEAT</name>
<feature type="transmembrane region" description="Helical" evidence="2">
    <location>
        <begin position="208"/>
        <end position="228"/>
    </location>
</feature>
<dbReference type="PANTHER" id="PTHR46610">
    <property type="entry name" value="OS05G0181300 PROTEIN"/>
    <property type="match status" value="1"/>
</dbReference>
<dbReference type="AlphaFoldDB" id="A0A3B6GPK9"/>
<dbReference type="Gramene" id="TraesMAC3D03G01830180.1">
    <property type="protein sequence ID" value="TraesMAC3D03G01830180.1.CDS1"/>
    <property type="gene ID" value="TraesMAC3D03G01830180"/>
</dbReference>
<dbReference type="Gramene" id="TraesWEE_scaffold_071097_01G000100.1">
    <property type="protein sequence ID" value="TraesWEE_scaffold_071097_01G000100.1"/>
    <property type="gene ID" value="TraesWEE_scaffold_071097_01G000100"/>
</dbReference>
<dbReference type="OMA" id="VACFAWA"/>
<dbReference type="Gramene" id="TraesLAC3D03G01773180.1">
    <property type="protein sequence ID" value="TraesLAC3D03G01773180.1.CDS1"/>
    <property type="gene ID" value="TraesLAC3D03G01773180"/>
</dbReference>
<reference evidence="3" key="1">
    <citation type="submission" date="2018-08" db="EMBL/GenBank/DDBJ databases">
        <authorList>
            <person name="Rossello M."/>
        </authorList>
    </citation>
    <scope>NUCLEOTIDE SEQUENCE [LARGE SCALE GENOMIC DNA]</scope>
    <source>
        <strain evidence="3">cv. Chinese Spring</strain>
    </source>
</reference>
<dbReference type="Gramene" id="TraesROB_scaffold_117049_01G000100.1">
    <property type="protein sequence ID" value="TraesROB_scaffold_117049_01G000100.1"/>
    <property type="gene ID" value="TraesROB_scaffold_117049_01G000100"/>
</dbReference>
<evidence type="ECO:0000256" key="1">
    <source>
        <dbReference type="SAM" id="MobiDB-lite"/>
    </source>
</evidence>
<dbReference type="Gramene" id="TraesCAD_scaffold_060093_01G000200.1">
    <property type="protein sequence ID" value="TraesCAD_scaffold_060093_01G000200.1"/>
    <property type="gene ID" value="TraesCAD_scaffold_060093_01G000200"/>
</dbReference>
<keyword evidence="2" id="KW-0812">Transmembrane</keyword>
<dbReference type="RefSeq" id="XP_044355698.1">
    <property type="nucleotide sequence ID" value="XM_044499763.1"/>
</dbReference>
<dbReference type="Gramene" id="TraesCS3D02G115600.1">
    <property type="protein sequence ID" value="TraesCS3D02G115600.1.cds1"/>
    <property type="gene ID" value="TraesCS3D02G115600"/>
</dbReference>
<feature type="transmembrane region" description="Helical" evidence="2">
    <location>
        <begin position="73"/>
        <end position="93"/>
    </location>
</feature>
<protein>
    <submittedName>
        <fullName evidence="3">Uncharacterized protein</fullName>
    </submittedName>
</protein>
<dbReference type="Gramene" id="TraesJUL3D03G01849640.1">
    <property type="protein sequence ID" value="TraesJUL3D03G01849640.1.CDS1"/>
    <property type="gene ID" value="TraesJUL3D03G01849640"/>
</dbReference>
<sequence>MEPATYASLPLAQDQEALSGPPQTVQLGQARQRGGGWRAWARRAYTVIALLAFTAGYGFAWAVRRTHRSPCDLAFVITAYYLVAVLCCCVTKLQLQRLDVDDHPAAAPERRRSMLAVWAVSVLFLATCFAWAVHRTRRSPPDLAFVVTTYWFVAVLCCSVWKLQLQRLDDDPSLAPERRRARLAAWAVSVLFVAACFAWAVYRTHRRPRALAFVIATYYLIAVLYCCLRKLELLRLEDDPAAGPERRRTRLAAMAVSVAQGSTVALSAADRMPNLALKLAVFGLTAMAMGLVYFFIFNRMDGEYGRAQSAAAPRPERPLHEQSPDQRA</sequence>
<dbReference type="InterPro" id="IPR045501">
    <property type="entry name" value="DUF6490"/>
</dbReference>
<keyword evidence="4" id="KW-1185">Reference proteome</keyword>
<dbReference type="GeneID" id="123077484"/>
<dbReference type="Gramene" id="TraesCLE_scaffold_038726_01G000100.1">
    <property type="protein sequence ID" value="TraesCLE_scaffold_038726_01G000100.1"/>
    <property type="gene ID" value="TraesCLE_scaffold_038726_01G000100"/>
</dbReference>
<dbReference type="Gramene" id="TraesLDM3D03G01829910.1">
    <property type="protein sequence ID" value="TraesLDM3D03G01829910.1.CDS1"/>
    <property type="gene ID" value="TraesLDM3D03G01829910"/>
</dbReference>
<dbReference type="Gramene" id="TraesNOR3D03G01858440.1">
    <property type="protein sequence ID" value="TraesNOR3D03G01858440.1.CDS1"/>
    <property type="gene ID" value="TraesNOR3D03G01858440"/>
</dbReference>